<dbReference type="Gene3D" id="1.25.40.10">
    <property type="entry name" value="Tetratricopeptide repeat domain"/>
    <property type="match status" value="1"/>
</dbReference>
<dbReference type="Gene3D" id="1.10.10.10">
    <property type="entry name" value="Winged helix-like DNA-binding domain superfamily/Winged helix DNA-binding domain"/>
    <property type="match status" value="1"/>
</dbReference>
<evidence type="ECO:0000259" key="4">
    <source>
        <dbReference type="PROSITE" id="PS51755"/>
    </source>
</evidence>
<dbReference type="OrthoDB" id="6315863at2"/>
<reference evidence="5 6" key="1">
    <citation type="submission" date="2013-07" db="EMBL/GenBank/DDBJ databases">
        <title>Comparative Genomic and Metabolomic Analysis of Twelve Strains of Pseudoalteromonas luteoviolacea.</title>
        <authorList>
            <person name="Vynne N.G."/>
            <person name="Mansson M."/>
            <person name="Gram L."/>
        </authorList>
    </citation>
    <scope>NUCLEOTIDE SEQUENCE [LARGE SCALE GENOMIC DNA]</scope>
    <source>
        <strain evidence="5 6">NCIMB 1942</strain>
    </source>
</reference>
<dbReference type="GO" id="GO:0003677">
    <property type="term" value="F:DNA binding"/>
    <property type="evidence" value="ECO:0007669"/>
    <property type="project" value="UniProtKB-UniRule"/>
</dbReference>
<dbReference type="GO" id="GO:0006355">
    <property type="term" value="P:regulation of DNA-templated transcription"/>
    <property type="evidence" value="ECO:0007669"/>
    <property type="project" value="InterPro"/>
</dbReference>
<protein>
    <recommendedName>
        <fullName evidence="4">OmpR/PhoB-type domain-containing protein</fullName>
    </recommendedName>
</protein>
<dbReference type="Proteomes" id="UP000076587">
    <property type="component" value="Unassembled WGS sequence"/>
</dbReference>
<keyword evidence="3" id="KW-1133">Transmembrane helix</keyword>
<dbReference type="CDD" id="cd00383">
    <property type="entry name" value="trans_reg_C"/>
    <property type="match status" value="1"/>
</dbReference>
<keyword evidence="1 2" id="KW-0238">DNA-binding</keyword>
<dbReference type="InterPro" id="IPR016032">
    <property type="entry name" value="Sig_transdc_resp-reg_C-effctor"/>
</dbReference>
<dbReference type="InterPro" id="IPR036388">
    <property type="entry name" value="WH-like_DNA-bd_sf"/>
</dbReference>
<dbReference type="GO" id="GO:0000160">
    <property type="term" value="P:phosphorelay signal transduction system"/>
    <property type="evidence" value="ECO:0007669"/>
    <property type="project" value="InterPro"/>
</dbReference>
<evidence type="ECO:0000256" key="3">
    <source>
        <dbReference type="SAM" id="Phobius"/>
    </source>
</evidence>
<keyword evidence="3" id="KW-0812">Transmembrane</keyword>
<dbReference type="RefSeq" id="WP_063377646.1">
    <property type="nucleotide sequence ID" value="NZ_AUXT01000171.1"/>
</dbReference>
<evidence type="ECO:0000313" key="6">
    <source>
        <dbReference type="Proteomes" id="UP000076587"/>
    </source>
</evidence>
<feature type="DNA-binding region" description="OmpR/PhoB-type" evidence="2">
    <location>
        <begin position="1"/>
        <end position="93"/>
    </location>
</feature>
<dbReference type="SUPFAM" id="SSF48452">
    <property type="entry name" value="TPR-like"/>
    <property type="match status" value="1"/>
</dbReference>
<gene>
    <name evidence="5" type="ORF">N482_12880</name>
</gene>
<dbReference type="Pfam" id="PF00486">
    <property type="entry name" value="Trans_reg_C"/>
    <property type="match status" value="1"/>
</dbReference>
<dbReference type="PATRIC" id="fig|1365253.3.peg.3098"/>
<feature type="domain" description="OmpR/PhoB-type" evidence="4">
    <location>
        <begin position="1"/>
        <end position="93"/>
    </location>
</feature>
<dbReference type="SMART" id="SM00862">
    <property type="entry name" value="Trans_reg_C"/>
    <property type="match status" value="1"/>
</dbReference>
<evidence type="ECO:0000256" key="2">
    <source>
        <dbReference type="PROSITE-ProRule" id="PRU01091"/>
    </source>
</evidence>
<proteinExistence type="predicted"/>
<sequence>MRYYFEKYYFDHDTFTLYYNEKPRALKSNEAKLLALFIKNTDQILSKEQILDEIWGQQVVSEQVVFQNISHLRRVFGNDAIKTFPKKGYQWQLPFEVRSTVDTEKALELSGKRSRPLYYLYSIITLLVIVILALLLWFSFNESPAQTKSSSKLYVVPFSFSDSLNKSQVARFNTLIAGNKAYRNDGFHLSSLDTTDLFRYSDIAREQAKLDNTSMLLSGYVSNFDEQIMVEYKILGAKRDWHGYIIAQSEELIATSLDAIFDSLHSSGYLSEPNPALLAAKLRLLLEQQPNDLSIIYHLIRQQINNQNYDIARALIEKLIILSKKQLNLPYTVLGLYLKGGILHQQHAYEHASQYYNQALDLLEDTSYSDISYHIELALAWLAYAQHNQSEMQHHIRNATKYAEQSNDVLSQVSAQTTGSILSHKLGDLVNRYQYLNTAKSLLITYEVEEAYFAIIFYHLALFSPNKTEAESYFLKLLGLKKLSSYQWVYESSIEDLLTLYIEKGSWEQALSLFKTQPESSFNLNQKARVLRAQQDFSGAMKAANQAFYNARLNYEHNNALHSALLLYQMQPYMSELKAIEYKNYIKESASKFWLKKHRIELTELGYFDDLVSN</sequence>
<feature type="transmembrane region" description="Helical" evidence="3">
    <location>
        <begin position="118"/>
        <end position="140"/>
    </location>
</feature>
<accession>A0A167BD04</accession>
<evidence type="ECO:0000313" key="5">
    <source>
        <dbReference type="EMBL" id="KZN46392.1"/>
    </source>
</evidence>
<comment type="caution">
    <text evidence="5">The sequence shown here is derived from an EMBL/GenBank/DDBJ whole genome shotgun (WGS) entry which is preliminary data.</text>
</comment>
<dbReference type="SUPFAM" id="SSF46894">
    <property type="entry name" value="C-terminal effector domain of the bipartite response regulators"/>
    <property type="match status" value="1"/>
</dbReference>
<dbReference type="AlphaFoldDB" id="A0A167BD04"/>
<organism evidence="5 6">
    <name type="scientific">Pseudoalteromonas luteoviolacea NCIMB 1942</name>
    <dbReference type="NCBI Taxonomy" id="1365253"/>
    <lineage>
        <taxon>Bacteria</taxon>
        <taxon>Pseudomonadati</taxon>
        <taxon>Pseudomonadota</taxon>
        <taxon>Gammaproteobacteria</taxon>
        <taxon>Alteromonadales</taxon>
        <taxon>Pseudoalteromonadaceae</taxon>
        <taxon>Pseudoalteromonas</taxon>
    </lineage>
</organism>
<name>A0A167BD04_9GAMM</name>
<dbReference type="EMBL" id="AUXT01000171">
    <property type="protein sequence ID" value="KZN46392.1"/>
    <property type="molecule type" value="Genomic_DNA"/>
</dbReference>
<dbReference type="InterPro" id="IPR011990">
    <property type="entry name" value="TPR-like_helical_dom_sf"/>
</dbReference>
<dbReference type="InterPro" id="IPR001867">
    <property type="entry name" value="OmpR/PhoB-type_DNA-bd"/>
</dbReference>
<dbReference type="PROSITE" id="PS51755">
    <property type="entry name" value="OMPR_PHOB"/>
    <property type="match status" value="1"/>
</dbReference>
<evidence type="ECO:0000256" key="1">
    <source>
        <dbReference type="ARBA" id="ARBA00023125"/>
    </source>
</evidence>
<keyword evidence="3" id="KW-0472">Membrane</keyword>